<evidence type="ECO:0000313" key="2">
    <source>
        <dbReference type="EMBL" id="CAF1240486.1"/>
    </source>
</evidence>
<accession>A0A819FRE3</accession>
<evidence type="ECO:0000313" key="5">
    <source>
        <dbReference type="Proteomes" id="UP000663844"/>
    </source>
</evidence>
<dbReference type="Proteomes" id="UP000663881">
    <property type="component" value="Unassembled WGS sequence"/>
</dbReference>
<organism evidence="3 5">
    <name type="scientific">Adineta steineri</name>
    <dbReference type="NCBI Taxonomy" id="433720"/>
    <lineage>
        <taxon>Eukaryota</taxon>
        <taxon>Metazoa</taxon>
        <taxon>Spiralia</taxon>
        <taxon>Gnathifera</taxon>
        <taxon>Rotifera</taxon>
        <taxon>Eurotatoria</taxon>
        <taxon>Bdelloidea</taxon>
        <taxon>Adinetida</taxon>
        <taxon>Adinetidae</taxon>
        <taxon>Adineta</taxon>
    </lineage>
</organism>
<dbReference type="Proteomes" id="UP000663891">
    <property type="component" value="Unassembled WGS sequence"/>
</dbReference>
<gene>
    <name evidence="1" type="ORF">JYZ213_LOCUS3190</name>
    <name evidence="4" type="ORF">OKA104_LOCUS37307</name>
    <name evidence="3" type="ORF">OXD698_LOCUS22285</name>
    <name evidence="2" type="ORF">VCS650_LOCUS27766</name>
</gene>
<reference evidence="3" key="1">
    <citation type="submission" date="2021-02" db="EMBL/GenBank/DDBJ databases">
        <authorList>
            <person name="Nowell W R."/>
        </authorList>
    </citation>
    <scope>NUCLEOTIDE SEQUENCE</scope>
</reference>
<name>A0A819FRE3_9BILA</name>
<dbReference type="EMBL" id="CAJOAY010006175">
    <property type="protein sequence ID" value="CAF4132392.1"/>
    <property type="molecule type" value="Genomic_DNA"/>
</dbReference>
<proteinExistence type="predicted"/>
<dbReference type="EMBL" id="CAJNON010000396">
    <property type="protein sequence ID" value="CAF1240486.1"/>
    <property type="molecule type" value="Genomic_DNA"/>
</dbReference>
<dbReference type="OrthoDB" id="10019548at2759"/>
<dbReference type="Proteomes" id="UP000663844">
    <property type="component" value="Unassembled WGS sequence"/>
</dbReference>
<dbReference type="EMBL" id="CAJOAZ010001890">
    <property type="protein sequence ID" value="CAF3869824.1"/>
    <property type="molecule type" value="Genomic_DNA"/>
</dbReference>
<dbReference type="Proteomes" id="UP000663845">
    <property type="component" value="Unassembled WGS sequence"/>
</dbReference>
<sequence>MLPYTFITNSQTPKRHCRRSKTTTTTIDTNQKHHSSYFVHNSTSNLPDIVNDCYNRQENLTNSNHELTLTCKEIAHSLRLVADQVDKKYCQDTDFNRNLHCLSIRLVFHTTHIRTILYTLWTRSFLPFILLMCKTKTFF</sequence>
<comment type="caution">
    <text evidence="3">The sequence shown here is derived from an EMBL/GenBank/DDBJ whole genome shotgun (WGS) entry which is preliminary data.</text>
</comment>
<dbReference type="EMBL" id="CAJNOG010000017">
    <property type="protein sequence ID" value="CAF0763318.1"/>
    <property type="molecule type" value="Genomic_DNA"/>
</dbReference>
<evidence type="ECO:0000313" key="3">
    <source>
        <dbReference type="EMBL" id="CAF3869824.1"/>
    </source>
</evidence>
<evidence type="ECO:0000313" key="4">
    <source>
        <dbReference type="EMBL" id="CAF4132392.1"/>
    </source>
</evidence>
<evidence type="ECO:0000313" key="1">
    <source>
        <dbReference type="EMBL" id="CAF0763318.1"/>
    </source>
</evidence>
<protein>
    <submittedName>
        <fullName evidence="3">Uncharacterized protein</fullName>
    </submittedName>
</protein>
<dbReference type="AlphaFoldDB" id="A0A819FRE3"/>